<dbReference type="InterPro" id="IPR042530">
    <property type="entry name" value="EME1/EME2_C"/>
</dbReference>
<evidence type="ECO:0000256" key="13">
    <source>
        <dbReference type="RuleBase" id="RU369042"/>
    </source>
</evidence>
<evidence type="ECO:0000259" key="15">
    <source>
        <dbReference type="SMART" id="SM00891"/>
    </source>
</evidence>
<keyword evidence="9 13" id="KW-0460">Magnesium</keyword>
<dbReference type="PANTHER" id="PTHR13451:SF0">
    <property type="entry name" value="CROSSOVER JUNCTION ENDONUCLEASE MUS81"/>
    <property type="match status" value="1"/>
</dbReference>
<feature type="region of interest" description="Disordered" evidence="14">
    <location>
        <begin position="1"/>
        <end position="32"/>
    </location>
</feature>
<dbReference type="InterPro" id="IPR011335">
    <property type="entry name" value="Restrct_endonuc-II-like"/>
</dbReference>
<evidence type="ECO:0000256" key="11">
    <source>
        <dbReference type="ARBA" id="ARBA00023204"/>
    </source>
</evidence>
<organism evidence="16 17">
    <name type="scientific">Porphyra umbilicalis</name>
    <name type="common">Purple laver</name>
    <name type="synonym">Red alga</name>
    <dbReference type="NCBI Taxonomy" id="2786"/>
    <lineage>
        <taxon>Eukaryota</taxon>
        <taxon>Rhodophyta</taxon>
        <taxon>Bangiophyceae</taxon>
        <taxon>Bangiales</taxon>
        <taxon>Bangiaceae</taxon>
        <taxon>Porphyra</taxon>
    </lineage>
</organism>
<keyword evidence="7 13" id="KW-0227">DNA damage</keyword>
<feature type="region of interest" description="Disordered" evidence="14">
    <location>
        <begin position="97"/>
        <end position="170"/>
    </location>
</feature>
<dbReference type="EC" id="3.1.22.-" evidence="13"/>
<dbReference type="CDD" id="cd20074">
    <property type="entry name" value="XPF_nuclease_Mus81"/>
    <property type="match status" value="1"/>
</dbReference>
<feature type="compositionally biased region" description="Gly residues" evidence="14">
    <location>
        <begin position="146"/>
        <end position="162"/>
    </location>
</feature>
<evidence type="ECO:0000256" key="1">
    <source>
        <dbReference type="ARBA" id="ARBA00001946"/>
    </source>
</evidence>
<dbReference type="GO" id="GO:0031573">
    <property type="term" value="P:mitotic intra-S DNA damage checkpoint signaling"/>
    <property type="evidence" value="ECO:0007669"/>
    <property type="project" value="TreeGrafter"/>
</dbReference>
<evidence type="ECO:0000256" key="14">
    <source>
        <dbReference type="SAM" id="MobiDB-lite"/>
    </source>
</evidence>
<keyword evidence="12 13" id="KW-0539">Nucleus</keyword>
<dbReference type="GO" id="GO:0008821">
    <property type="term" value="F:crossover junction DNA endonuclease activity"/>
    <property type="evidence" value="ECO:0007669"/>
    <property type="project" value="UniProtKB-UniRule"/>
</dbReference>
<reference evidence="16 17" key="1">
    <citation type="submission" date="2017-03" db="EMBL/GenBank/DDBJ databases">
        <title>WGS assembly of Porphyra umbilicalis.</title>
        <authorList>
            <person name="Brawley S.H."/>
            <person name="Blouin N.A."/>
            <person name="Ficko-Blean E."/>
            <person name="Wheeler G.L."/>
            <person name="Lohr M."/>
            <person name="Goodson H.V."/>
            <person name="Jenkins J.W."/>
            <person name="Blaby-Haas C.E."/>
            <person name="Helliwell K.E."/>
            <person name="Chan C."/>
            <person name="Marriage T."/>
            <person name="Bhattacharya D."/>
            <person name="Klein A.S."/>
            <person name="Badis Y."/>
            <person name="Brodie J."/>
            <person name="Cao Y."/>
            <person name="Collen J."/>
            <person name="Dittami S.M."/>
            <person name="Gachon C.M."/>
            <person name="Green B.R."/>
            <person name="Karpowicz S."/>
            <person name="Kim J.W."/>
            <person name="Kudahl U."/>
            <person name="Lin S."/>
            <person name="Michel G."/>
            <person name="Mittag M."/>
            <person name="Olson B.J."/>
            <person name="Pangilinan J."/>
            <person name="Peng Y."/>
            <person name="Qiu H."/>
            <person name="Shu S."/>
            <person name="Singer J.T."/>
            <person name="Smith A.G."/>
            <person name="Sprecher B.N."/>
            <person name="Wagner V."/>
            <person name="Wang W."/>
            <person name="Wang Z.-Y."/>
            <person name="Yan J."/>
            <person name="Yarish C."/>
            <person name="Zoeuner-Riek S."/>
            <person name="Zhuang Y."/>
            <person name="Zou Y."/>
            <person name="Lindquist E.A."/>
            <person name="Grimwood J."/>
            <person name="Barry K."/>
            <person name="Rokhsar D.S."/>
            <person name="Schmutz J."/>
            <person name="Stiller J.W."/>
            <person name="Grossman A.R."/>
            <person name="Prochnik S.E."/>
        </authorList>
    </citation>
    <scope>NUCLEOTIDE SEQUENCE [LARGE SCALE GENOMIC DNA]</scope>
    <source>
        <strain evidence="16">4086291</strain>
    </source>
</reference>
<dbReference type="GO" id="GO:0048476">
    <property type="term" value="C:Holliday junction resolvase complex"/>
    <property type="evidence" value="ECO:0007669"/>
    <property type="project" value="UniProtKB-UniRule"/>
</dbReference>
<evidence type="ECO:0000256" key="12">
    <source>
        <dbReference type="ARBA" id="ARBA00023242"/>
    </source>
</evidence>
<dbReference type="GO" id="GO:0000727">
    <property type="term" value="P:double-strand break repair via break-induced replication"/>
    <property type="evidence" value="ECO:0007669"/>
    <property type="project" value="UniProtKB-UniRule"/>
</dbReference>
<dbReference type="InterPro" id="IPR047416">
    <property type="entry name" value="XPF_nuclease_Mus81"/>
</dbReference>
<evidence type="ECO:0000256" key="4">
    <source>
        <dbReference type="ARBA" id="ARBA00022722"/>
    </source>
</evidence>
<comment type="subunit">
    <text evidence="13">Interacts with EME1.</text>
</comment>
<proteinExistence type="inferred from homology"/>
<name>A0A1X6NXN6_PORUM</name>
<protein>
    <recommendedName>
        <fullName evidence="13">Crossover junction endonuclease MUS81</fullName>
        <ecNumber evidence="13">3.1.22.-</ecNumber>
    </recommendedName>
</protein>
<dbReference type="SMART" id="SM00891">
    <property type="entry name" value="ERCC4"/>
    <property type="match status" value="1"/>
</dbReference>
<keyword evidence="11 13" id="KW-0234">DNA repair</keyword>
<dbReference type="PANTHER" id="PTHR13451">
    <property type="entry name" value="CLASS II CROSSOVER JUNCTION ENDONUCLEASE MUS81"/>
    <property type="match status" value="1"/>
</dbReference>
<evidence type="ECO:0000256" key="10">
    <source>
        <dbReference type="ARBA" id="ARBA00023172"/>
    </source>
</evidence>
<dbReference type="Proteomes" id="UP000218209">
    <property type="component" value="Unassembled WGS sequence"/>
</dbReference>
<dbReference type="SUPFAM" id="SSF52980">
    <property type="entry name" value="Restriction endonuclease-like"/>
    <property type="match status" value="1"/>
</dbReference>
<evidence type="ECO:0000256" key="5">
    <source>
        <dbReference type="ARBA" id="ARBA00022723"/>
    </source>
</evidence>
<dbReference type="GO" id="GO:0046872">
    <property type="term" value="F:metal ion binding"/>
    <property type="evidence" value="ECO:0007669"/>
    <property type="project" value="UniProtKB-UniRule"/>
</dbReference>
<dbReference type="Gene3D" id="1.10.150.670">
    <property type="entry name" value="Crossover junction endonuclease EME1, DNA-binding domain"/>
    <property type="match status" value="1"/>
</dbReference>
<keyword evidence="8 13" id="KW-0378">Hydrolase</keyword>
<keyword evidence="6 13" id="KW-0255">Endonuclease</keyword>
<dbReference type="Gene3D" id="3.40.50.10130">
    <property type="match status" value="1"/>
</dbReference>
<comment type="function">
    <text evidence="13">Interacts with EME1 to form a DNA structure-specific endonuclease with substrate preference for branched DNA structures with a 5'-end at the branch nick. Typical substrates include 3'-flap structures, D-loops, replication forks and nicked Holliday junctions. May be required in mitosis for the processing of stalled or collapsed replication fork intermediates. May be required in meiosis for the repair of meiosis-specific double strand breaks subsequent to single-end invasion (SEI).</text>
</comment>
<keyword evidence="5 13" id="KW-0479">Metal-binding</keyword>
<evidence type="ECO:0000256" key="3">
    <source>
        <dbReference type="ARBA" id="ARBA00010015"/>
    </source>
</evidence>
<dbReference type="GO" id="GO:0003677">
    <property type="term" value="F:DNA binding"/>
    <property type="evidence" value="ECO:0007669"/>
    <property type="project" value="UniProtKB-UniRule"/>
</dbReference>
<dbReference type="GO" id="GO:0006308">
    <property type="term" value="P:DNA catabolic process"/>
    <property type="evidence" value="ECO:0007669"/>
    <property type="project" value="UniProtKB-UniRule"/>
</dbReference>
<dbReference type="GO" id="GO:0000712">
    <property type="term" value="P:resolution of meiotic recombination intermediates"/>
    <property type="evidence" value="ECO:0007669"/>
    <property type="project" value="TreeGrafter"/>
</dbReference>
<dbReference type="InterPro" id="IPR033309">
    <property type="entry name" value="Mus81"/>
</dbReference>
<sequence length="559" mass="55843">MADRRGSPARGAGVGHRGSSADRPTSPTPIAAVPGILPTRALPSHVALVEQLVSFGIPARIAADSVEAELVDGRGWASSEVFDERVLDRALAANTVAGGDRGASSSGGGAAPGPAAGGGRGASSSGGGAAPGPAADGVGTSTGTAQRGGGVDLSGWSGGDGGLVASPASPDDNQAVVVISDSEDAGSQPLPMAAEGAAPMAVGGLGTHMQTAADLLAASSLAPPFGAGPASASGMNLALSPPAVSHPLLLAPVDPATAATEVSLIVDTRDTRGSGVSRAAFFARLSAEPGLSGRVLERQLPTGDALLVARVTPHGSAAVEGAVLAGTELVLDVLIERKTAEDLVASIKEARLVEQAYFMAASGRPSLVCVVEGDVAAAVGNDAELGQRVAAYLAELDVSVGFTVKRTNDVSETAAYYASLVKYRGMRLGSVAGLTACLAAKRDADETSTVVGLSGCHSYENWTTAVMEMRAGSSLQQLWALQLHVLPGVGPARINNILAAGFQTPAALAAAYRDVKSVAEGRGLLAQLTPPAGRAPITASLSSFFYDLFTSDSYGTRLA</sequence>
<evidence type="ECO:0000256" key="7">
    <source>
        <dbReference type="ARBA" id="ARBA00022763"/>
    </source>
</evidence>
<keyword evidence="10 13" id="KW-0233">DNA recombination</keyword>
<evidence type="ECO:0000313" key="16">
    <source>
        <dbReference type="EMBL" id="OSX73409.1"/>
    </source>
</evidence>
<feature type="compositionally biased region" description="Gly residues" evidence="14">
    <location>
        <begin position="99"/>
        <end position="130"/>
    </location>
</feature>
<evidence type="ECO:0000313" key="17">
    <source>
        <dbReference type="Proteomes" id="UP000218209"/>
    </source>
</evidence>
<dbReference type="OrthoDB" id="5963188at2759"/>
<dbReference type="AlphaFoldDB" id="A0A1X6NXN6"/>
<comment type="similarity">
    <text evidence="3 13">Belongs to the XPF family.</text>
</comment>
<dbReference type="GO" id="GO:0048257">
    <property type="term" value="F:3'-flap endonuclease activity"/>
    <property type="evidence" value="ECO:0007669"/>
    <property type="project" value="TreeGrafter"/>
</dbReference>
<dbReference type="GO" id="GO:0005634">
    <property type="term" value="C:nucleus"/>
    <property type="evidence" value="ECO:0007669"/>
    <property type="project" value="UniProtKB-SubCell"/>
</dbReference>
<evidence type="ECO:0000256" key="8">
    <source>
        <dbReference type="ARBA" id="ARBA00022801"/>
    </source>
</evidence>
<evidence type="ECO:0000256" key="2">
    <source>
        <dbReference type="ARBA" id="ARBA00004123"/>
    </source>
</evidence>
<dbReference type="EMBL" id="KV918998">
    <property type="protein sequence ID" value="OSX73409.1"/>
    <property type="molecule type" value="Genomic_DNA"/>
</dbReference>
<evidence type="ECO:0000256" key="9">
    <source>
        <dbReference type="ARBA" id="ARBA00022842"/>
    </source>
</evidence>
<accession>A0A1X6NXN6</accession>
<keyword evidence="17" id="KW-1185">Reference proteome</keyword>
<comment type="cofactor">
    <cofactor evidence="1 13">
        <name>Mg(2+)</name>
        <dbReference type="ChEBI" id="CHEBI:18420"/>
    </cofactor>
</comment>
<comment type="subcellular location">
    <subcellularLocation>
        <location evidence="2 13">Nucleus</location>
    </subcellularLocation>
</comment>
<keyword evidence="4 13" id="KW-0540">Nuclease</keyword>
<gene>
    <name evidence="16" type="ORF">BU14_0350s0002</name>
</gene>
<dbReference type="InterPro" id="IPR006166">
    <property type="entry name" value="ERCC4_domain"/>
</dbReference>
<evidence type="ECO:0000256" key="6">
    <source>
        <dbReference type="ARBA" id="ARBA00022759"/>
    </source>
</evidence>
<dbReference type="Pfam" id="PF02732">
    <property type="entry name" value="ERCC4"/>
    <property type="match status" value="1"/>
</dbReference>
<feature type="domain" description="ERCC4" evidence="15">
    <location>
        <begin position="263"/>
        <end position="375"/>
    </location>
</feature>